<keyword evidence="2" id="KW-1185">Reference proteome</keyword>
<proteinExistence type="predicted"/>
<comment type="caution">
    <text evidence="1">The sequence shown here is derived from an EMBL/GenBank/DDBJ whole genome shotgun (WGS) entry which is preliminary data.</text>
</comment>
<dbReference type="AlphaFoldDB" id="A0A7X2IPB4"/>
<gene>
    <name evidence="1" type="ORF">GJ700_17500</name>
</gene>
<organism evidence="1 2">
    <name type="scientific">Pseudoduganella rivuli</name>
    <dbReference type="NCBI Taxonomy" id="2666085"/>
    <lineage>
        <taxon>Bacteria</taxon>
        <taxon>Pseudomonadati</taxon>
        <taxon>Pseudomonadota</taxon>
        <taxon>Betaproteobacteria</taxon>
        <taxon>Burkholderiales</taxon>
        <taxon>Oxalobacteraceae</taxon>
        <taxon>Telluria group</taxon>
        <taxon>Pseudoduganella</taxon>
    </lineage>
</organism>
<dbReference type="Proteomes" id="UP000446768">
    <property type="component" value="Unassembled WGS sequence"/>
</dbReference>
<dbReference type="EMBL" id="WKJJ01000010">
    <property type="protein sequence ID" value="MRV73511.1"/>
    <property type="molecule type" value="Genomic_DNA"/>
</dbReference>
<accession>A0A7X2IPB4</accession>
<reference evidence="1 2" key="1">
    <citation type="submission" date="2019-11" db="EMBL/GenBank/DDBJ databases">
        <title>Novel species isolated from a subtropical stream in China.</title>
        <authorList>
            <person name="Lu H."/>
        </authorList>
    </citation>
    <scope>NUCLEOTIDE SEQUENCE [LARGE SCALE GENOMIC DNA]</scope>
    <source>
        <strain evidence="1 2">FT92W</strain>
    </source>
</reference>
<evidence type="ECO:0008006" key="3">
    <source>
        <dbReference type="Google" id="ProtNLM"/>
    </source>
</evidence>
<sequence length="126" mass="13265">MQLMKPFFRYVLWLLIAVLPLQGSAAAMRSCGMKMAAMQTVSQGQECHEHAAQVSPRDDAHQSKPALADAHGKCSSCASCCVGASAPPAALQQAPVQPVAGFADAGKDPAMTTFFPPTLERPPCHS</sequence>
<evidence type="ECO:0000313" key="1">
    <source>
        <dbReference type="EMBL" id="MRV73511.1"/>
    </source>
</evidence>
<evidence type="ECO:0000313" key="2">
    <source>
        <dbReference type="Proteomes" id="UP000446768"/>
    </source>
</evidence>
<name>A0A7X2IPB4_9BURK</name>
<protein>
    <recommendedName>
        <fullName evidence="3">DUF2946 domain-containing protein</fullName>
    </recommendedName>
</protein>